<evidence type="ECO:0000313" key="3">
    <source>
        <dbReference type="Proteomes" id="UP000663891"/>
    </source>
</evidence>
<accession>A0A814F1C3</accession>
<feature type="compositionally biased region" description="Acidic residues" evidence="1">
    <location>
        <begin position="118"/>
        <end position="131"/>
    </location>
</feature>
<evidence type="ECO:0000313" key="2">
    <source>
        <dbReference type="EMBL" id="CAF0976771.1"/>
    </source>
</evidence>
<name>A0A814F1C3_9BILA</name>
<evidence type="ECO:0000256" key="1">
    <source>
        <dbReference type="SAM" id="MobiDB-lite"/>
    </source>
</evidence>
<dbReference type="Gene3D" id="3.40.190.10">
    <property type="entry name" value="Periplasmic binding protein-like II"/>
    <property type="match status" value="1"/>
</dbReference>
<dbReference type="EMBL" id="CAJNON010000108">
    <property type="protein sequence ID" value="CAF0976771.1"/>
    <property type="molecule type" value="Genomic_DNA"/>
</dbReference>
<dbReference type="AlphaFoldDB" id="A0A814F1C3"/>
<proteinExistence type="predicted"/>
<feature type="region of interest" description="Disordered" evidence="1">
    <location>
        <begin position="115"/>
        <end position="134"/>
    </location>
</feature>
<comment type="caution">
    <text evidence="2">The sequence shown here is derived from an EMBL/GenBank/DDBJ whole genome shotgun (WGS) entry which is preliminary data.</text>
</comment>
<gene>
    <name evidence="2" type="ORF">VCS650_LOCUS13441</name>
</gene>
<dbReference type="OrthoDB" id="10056962at2759"/>
<dbReference type="Proteomes" id="UP000663891">
    <property type="component" value="Unassembled WGS sequence"/>
</dbReference>
<organism evidence="2 3">
    <name type="scientific">Adineta steineri</name>
    <dbReference type="NCBI Taxonomy" id="433720"/>
    <lineage>
        <taxon>Eukaryota</taxon>
        <taxon>Metazoa</taxon>
        <taxon>Spiralia</taxon>
        <taxon>Gnathifera</taxon>
        <taxon>Rotifera</taxon>
        <taxon>Eurotatoria</taxon>
        <taxon>Bdelloidea</taxon>
        <taxon>Adinetida</taxon>
        <taxon>Adinetidae</taxon>
        <taxon>Adineta</taxon>
    </lineage>
</organism>
<reference evidence="2" key="1">
    <citation type="submission" date="2021-02" db="EMBL/GenBank/DDBJ databases">
        <authorList>
            <person name="Nowell W R."/>
        </authorList>
    </citation>
    <scope>NUCLEOTIDE SEQUENCE</scope>
</reference>
<protein>
    <submittedName>
        <fullName evidence="2">Uncharacterized protein</fullName>
    </submittedName>
</protein>
<sequence>MSRKPLSEDIDGETLFNLPQSMMYEIIKPMKDRVRFLTEHRNLFDGASRNDSDQSKCEKYSHISLDDSQQLLDKHNFNQITTQSTIMFSSNTQGGGPVLGSTTTSDIIQEEIIISSKEDEDKENDVDDEEPTLPSPYIIPDLPLRIQQIIDKGEIGEFRSHTNARRLLLDTIFNDVTTKYSLFTIWSSSKNSNIQLLGLFPDMNDISESSTFSVHSRAMFKAVILLSHQYDIRIGRKIIQWQTTQTGGDVINTLDSMCQAISSSTIAGLEFSREYSTVAALAERVGIAIAEYTTNNIYCNLTLVDTDFDKSSYGIVMPKQAPYIQDVDTCPDIVNPPTAMGIELLIGLLVTFGIINIYI</sequence>